<dbReference type="InterPro" id="IPR022134">
    <property type="entry name" value="DUF3667"/>
</dbReference>
<gene>
    <name evidence="2" type="ORF">G7078_10500</name>
</gene>
<dbReference type="EMBL" id="CP049871">
    <property type="protein sequence ID" value="QIL03409.1"/>
    <property type="molecule type" value="Genomic_DNA"/>
</dbReference>
<dbReference type="Pfam" id="PF12412">
    <property type="entry name" value="DUF3667"/>
    <property type="match status" value="1"/>
</dbReference>
<keyword evidence="1" id="KW-1133">Transmembrane helix</keyword>
<feature type="transmembrane region" description="Helical" evidence="1">
    <location>
        <begin position="181"/>
        <end position="198"/>
    </location>
</feature>
<sequence length="298" mass="33345">MHRDEGAGGVAGSEAARGVGSVPFTGGHCLNCGSPLAGEYCHRCGQAEHIHRSFGAFLHDLTHSVFHFEGKFWRTLPMLALHPGELTRRYIHGERGRFLSPFAMFLFSVFLMFAVLSLLGAKAYERRTRSEVKVEAATTAPVDIDLSDAPRPLRVIDEAWRHAKANPELLAYKLSSNSYKFSWALIPISIPLVWLLFLNRRRYREQYRAYGHAVFVTYSIAFMSLFAVAYTLLKMTGLIGPLALIPFVVPPIHMYRQLRGAYSLPVPSALWRTAAMMAFAVLACILFFMLLLFGGMLG</sequence>
<evidence type="ECO:0000313" key="2">
    <source>
        <dbReference type="EMBL" id="QIL03409.1"/>
    </source>
</evidence>
<organism evidence="2 3">
    <name type="scientific">Sphingomonas sinipercae</name>
    <dbReference type="NCBI Taxonomy" id="2714944"/>
    <lineage>
        <taxon>Bacteria</taxon>
        <taxon>Pseudomonadati</taxon>
        <taxon>Pseudomonadota</taxon>
        <taxon>Alphaproteobacteria</taxon>
        <taxon>Sphingomonadales</taxon>
        <taxon>Sphingomonadaceae</taxon>
        <taxon>Sphingomonas</taxon>
    </lineage>
</organism>
<proteinExistence type="predicted"/>
<dbReference type="Proteomes" id="UP000502502">
    <property type="component" value="Chromosome"/>
</dbReference>
<accession>A0A6G7ZR55</accession>
<keyword evidence="1" id="KW-0472">Membrane</keyword>
<reference evidence="2 3" key="1">
    <citation type="submission" date="2020-03" db="EMBL/GenBank/DDBJ databases">
        <title>Sphingomonas sp. nov., isolated from fish.</title>
        <authorList>
            <person name="Hyun D.-W."/>
            <person name="Bae J.-W."/>
        </authorList>
    </citation>
    <scope>NUCLEOTIDE SEQUENCE [LARGE SCALE GENOMIC DNA]</scope>
    <source>
        <strain evidence="2 3">HDW15C</strain>
    </source>
</reference>
<keyword evidence="1" id="KW-0812">Transmembrane</keyword>
<keyword evidence="3" id="KW-1185">Reference proteome</keyword>
<feature type="transmembrane region" description="Helical" evidence="1">
    <location>
        <begin position="98"/>
        <end position="121"/>
    </location>
</feature>
<feature type="transmembrane region" description="Helical" evidence="1">
    <location>
        <begin position="276"/>
        <end position="297"/>
    </location>
</feature>
<dbReference type="AlphaFoldDB" id="A0A6G7ZR55"/>
<evidence type="ECO:0000313" key="3">
    <source>
        <dbReference type="Proteomes" id="UP000502502"/>
    </source>
</evidence>
<feature type="transmembrane region" description="Helical" evidence="1">
    <location>
        <begin position="210"/>
        <end position="232"/>
    </location>
</feature>
<name>A0A6G7ZR55_9SPHN</name>
<protein>
    <submittedName>
        <fullName evidence="2">DUF3667 domain-containing protein</fullName>
    </submittedName>
</protein>
<evidence type="ECO:0000256" key="1">
    <source>
        <dbReference type="SAM" id="Phobius"/>
    </source>
</evidence>
<dbReference type="KEGG" id="ssin:G7078_10500"/>